<organism evidence="2 3">
    <name type="scientific">Leptosia nina</name>
    <dbReference type="NCBI Taxonomy" id="320188"/>
    <lineage>
        <taxon>Eukaryota</taxon>
        <taxon>Metazoa</taxon>
        <taxon>Ecdysozoa</taxon>
        <taxon>Arthropoda</taxon>
        <taxon>Hexapoda</taxon>
        <taxon>Insecta</taxon>
        <taxon>Pterygota</taxon>
        <taxon>Neoptera</taxon>
        <taxon>Endopterygota</taxon>
        <taxon>Lepidoptera</taxon>
        <taxon>Glossata</taxon>
        <taxon>Ditrysia</taxon>
        <taxon>Papilionoidea</taxon>
        <taxon>Pieridae</taxon>
        <taxon>Pierinae</taxon>
        <taxon>Leptosia</taxon>
    </lineage>
</organism>
<dbReference type="InterPro" id="IPR037856">
    <property type="entry name" value="Sdc1/DPY30"/>
</dbReference>
<reference evidence="2 3" key="1">
    <citation type="submission" date="2023-11" db="EMBL/GenBank/DDBJ databases">
        <authorList>
            <person name="Okamura Y."/>
        </authorList>
    </citation>
    <scope>NUCLEOTIDE SEQUENCE [LARGE SCALE GENOMIC DNA]</scope>
</reference>
<keyword evidence="1" id="KW-0175">Coiled coil</keyword>
<dbReference type="EMBL" id="CAVLEF010000276">
    <property type="protein sequence ID" value="CAK1554221.1"/>
    <property type="molecule type" value="Genomic_DNA"/>
</dbReference>
<accession>A0AAV1K0X3</accession>
<evidence type="ECO:0000256" key="1">
    <source>
        <dbReference type="SAM" id="Coils"/>
    </source>
</evidence>
<dbReference type="AlphaFoldDB" id="A0AAV1K0X3"/>
<name>A0AAV1K0X3_9NEOP</name>
<dbReference type="Proteomes" id="UP001497472">
    <property type="component" value="Unassembled WGS sequence"/>
</dbReference>
<dbReference type="GO" id="GO:0048188">
    <property type="term" value="C:Set1C/COMPASS complex"/>
    <property type="evidence" value="ECO:0007669"/>
    <property type="project" value="InterPro"/>
</dbReference>
<comment type="caution">
    <text evidence="2">The sequence shown here is derived from an EMBL/GenBank/DDBJ whole genome shotgun (WGS) entry which is preliminary data.</text>
</comment>
<evidence type="ECO:0000313" key="2">
    <source>
        <dbReference type="EMBL" id="CAK1554221.1"/>
    </source>
</evidence>
<dbReference type="PANTHER" id="PTHR23356">
    <property type="entry name" value="DPY30-RELATED"/>
    <property type="match status" value="1"/>
</dbReference>
<keyword evidence="3" id="KW-1185">Reference proteome</keyword>
<gene>
    <name evidence="2" type="ORF">LNINA_LOCUS13151</name>
</gene>
<protein>
    <submittedName>
        <fullName evidence="2">Uncharacterized protein</fullName>
    </submittedName>
</protein>
<evidence type="ECO:0000313" key="3">
    <source>
        <dbReference type="Proteomes" id="UP001497472"/>
    </source>
</evidence>
<sequence length="648" mass="75241">MCARKSVKVVIDKEGSDNFLFDISKTIKQFYETPVIFFTNNDYSDNIFNTLCSMRSALQGESQSQIIDIIVDFHLNWLHAVNEVEQFSKRINDLPRDDVYQAVSYTIDAMGSRLNYYQKYMNKYKPSLSNELQSDLNADMEIVEEMHKEITKALLDKLKCFRNFACDSEFTIKVSGAVEELLNWIDKITDGLALELSKYININVPHLSGDLTKTLQQIIDELHTSNSESAQRMLEHLKEKGKEISAMIRSTTSHDLEICKVIEKINILDDRISRLELEPTSAARMALENKRNYLEKRLSLLDSLKTTLKSMQQLTEVHLESVPDDELCVCEDFYEFRIFNHDLEPEDREHLITELCYLWDLAVFGERSHKSIISILSAADIKEEYNDELGTFYIDQHSRKIYKLPDDETLYQPNERGELVPVSDDSDHVFFYDECGRYFIDAKTRQRVYKAYETASEYMMDSSGILLKVKEERDGIVYYYDNCGRYYINSEGKHIYRDEDSVSEYENDGFGNLVRIRSQTEMFELCPGDANVTEDFKYLKLNVGKALRECIADVILHQPADPIKYLSARLVKYRKNIEVREKRAREKEELDIEREIRIAEERAEAERAAREAAMLTQGGSEASYDSNLYKYASMHPDDADSYAVSSTH</sequence>
<feature type="coiled-coil region" evidence="1">
    <location>
        <begin position="570"/>
        <end position="618"/>
    </location>
</feature>
<dbReference type="PANTHER" id="PTHR23356:SF16">
    <property type="entry name" value="DPY30 DOMAIN CONTAINING 2"/>
    <property type="match status" value="1"/>
</dbReference>
<proteinExistence type="predicted"/>